<dbReference type="Proteomes" id="UP001589795">
    <property type="component" value="Unassembled WGS sequence"/>
</dbReference>
<gene>
    <name evidence="2" type="ORF">ACFFIZ_18870</name>
</gene>
<feature type="signal peptide" evidence="1">
    <location>
        <begin position="1"/>
        <end position="22"/>
    </location>
</feature>
<dbReference type="InterPro" id="IPR003795">
    <property type="entry name" value="DUF192"/>
</dbReference>
<dbReference type="InterPro" id="IPR038695">
    <property type="entry name" value="Saro_0823-like_sf"/>
</dbReference>
<comment type="caution">
    <text evidence="2">The sequence shown here is derived from an EMBL/GenBank/DDBJ whole genome shotgun (WGS) entry which is preliminary data.</text>
</comment>
<feature type="chain" id="PRO_5047105751" evidence="1">
    <location>
        <begin position="23"/>
        <end position="174"/>
    </location>
</feature>
<evidence type="ECO:0000313" key="3">
    <source>
        <dbReference type="Proteomes" id="UP001589795"/>
    </source>
</evidence>
<reference evidence="2 3" key="1">
    <citation type="submission" date="2024-09" db="EMBL/GenBank/DDBJ databases">
        <authorList>
            <person name="Sun Q."/>
            <person name="Mori K."/>
        </authorList>
    </citation>
    <scope>NUCLEOTIDE SEQUENCE [LARGE SCALE GENOMIC DNA]</scope>
    <source>
        <strain evidence="2 3">CCM 7904</strain>
    </source>
</reference>
<dbReference type="Pfam" id="PF02643">
    <property type="entry name" value="DUF192"/>
    <property type="match status" value="1"/>
</dbReference>
<sequence>MPNRFVGALAVATCFLQGPALAQQVVPFTSPAQCQAGRLLIGLDEDRALSFQVELADTPERRARGLMFRTNLPAGQGMLFVYERPQPVSFWMRNTLIPLDMVFIDESGVIRHIHRNATPLDETPIPGAAPGDPAPDRLMVLEVAGGEAARLGLKIGQPVAHPAFSAQEEAWPCA</sequence>
<dbReference type="Gene3D" id="2.60.120.1140">
    <property type="entry name" value="Protein of unknown function DUF192"/>
    <property type="match status" value="1"/>
</dbReference>
<evidence type="ECO:0000313" key="2">
    <source>
        <dbReference type="EMBL" id="MFC0202307.1"/>
    </source>
</evidence>
<dbReference type="EMBL" id="JBHLWQ010000184">
    <property type="protein sequence ID" value="MFC0202307.1"/>
    <property type="molecule type" value="Genomic_DNA"/>
</dbReference>
<organism evidence="2 3">
    <name type="scientific">Paracoccus rhizosphaerae</name>
    <dbReference type="NCBI Taxonomy" id="1133347"/>
    <lineage>
        <taxon>Bacteria</taxon>
        <taxon>Pseudomonadati</taxon>
        <taxon>Pseudomonadota</taxon>
        <taxon>Alphaproteobacteria</taxon>
        <taxon>Rhodobacterales</taxon>
        <taxon>Paracoccaceae</taxon>
        <taxon>Paracoccus</taxon>
    </lineage>
</organism>
<dbReference type="PANTHER" id="PTHR37953">
    <property type="entry name" value="UPF0127 PROTEIN MJ1496"/>
    <property type="match status" value="1"/>
</dbReference>
<protein>
    <submittedName>
        <fullName evidence="2">DUF192 domain-containing protein</fullName>
    </submittedName>
</protein>
<evidence type="ECO:0000256" key="1">
    <source>
        <dbReference type="SAM" id="SignalP"/>
    </source>
</evidence>
<accession>A0ABV6CNN1</accession>
<keyword evidence="1" id="KW-0732">Signal</keyword>
<keyword evidence="3" id="KW-1185">Reference proteome</keyword>
<name>A0ABV6CNN1_9RHOB</name>
<proteinExistence type="predicted"/>
<dbReference type="PANTHER" id="PTHR37953:SF1">
    <property type="entry name" value="UPF0127 PROTEIN MJ1496"/>
    <property type="match status" value="1"/>
</dbReference>